<keyword evidence="5 12" id="KW-1133">Transmembrane helix</keyword>
<dbReference type="FunFam" id="1.20.5.110:FF:000016">
    <property type="entry name" value="Syntaxin 12"/>
    <property type="match status" value="1"/>
</dbReference>
<dbReference type="InterPro" id="IPR045242">
    <property type="entry name" value="Syntaxin"/>
</dbReference>
<evidence type="ECO:0000256" key="10">
    <source>
        <dbReference type="ARBA" id="ARBA00037832"/>
    </source>
</evidence>
<dbReference type="GO" id="GO:0006906">
    <property type="term" value="P:vesicle fusion"/>
    <property type="evidence" value="ECO:0007669"/>
    <property type="project" value="TreeGrafter"/>
</dbReference>
<dbReference type="Gene3D" id="1.20.5.110">
    <property type="match status" value="1"/>
</dbReference>
<gene>
    <name evidence="14" type="ORF">PECUL_23A042339</name>
</gene>
<dbReference type="PANTHER" id="PTHR19957:SF90">
    <property type="entry name" value="SYNTAXIN-7"/>
    <property type="match status" value="1"/>
</dbReference>
<dbReference type="GO" id="GO:0000149">
    <property type="term" value="F:SNARE binding"/>
    <property type="evidence" value="ECO:0007669"/>
    <property type="project" value="TreeGrafter"/>
</dbReference>
<dbReference type="SUPFAM" id="SSF47661">
    <property type="entry name" value="t-snare proteins"/>
    <property type="match status" value="1"/>
</dbReference>
<feature type="domain" description="T-SNARE coiled-coil homology" evidence="13">
    <location>
        <begin position="163"/>
        <end position="225"/>
    </location>
</feature>
<comment type="function">
    <text evidence="9">May be involved in protein trafficking from the plasma membrane to the early endosome (EE) as well as in homotypic fusion of endocytic organelles. Mediates the endocytic trafficking from early endosomes to late endosomes and lysosomes.</text>
</comment>
<dbReference type="GO" id="GO:0005484">
    <property type="term" value="F:SNAP receptor activity"/>
    <property type="evidence" value="ECO:0007669"/>
    <property type="project" value="TreeGrafter"/>
</dbReference>
<evidence type="ECO:0000256" key="3">
    <source>
        <dbReference type="ARBA" id="ARBA00022692"/>
    </source>
</evidence>
<evidence type="ECO:0000256" key="2">
    <source>
        <dbReference type="ARBA" id="ARBA00022553"/>
    </source>
</evidence>
<dbReference type="GO" id="GO:0006886">
    <property type="term" value="P:intracellular protein transport"/>
    <property type="evidence" value="ECO:0007669"/>
    <property type="project" value="TreeGrafter"/>
</dbReference>
<evidence type="ECO:0000256" key="5">
    <source>
        <dbReference type="ARBA" id="ARBA00022989"/>
    </source>
</evidence>
<feature type="transmembrane region" description="Helical" evidence="12">
    <location>
        <begin position="236"/>
        <end position="258"/>
    </location>
</feature>
<dbReference type="GO" id="GO:0031901">
    <property type="term" value="C:early endosome membrane"/>
    <property type="evidence" value="ECO:0007669"/>
    <property type="project" value="UniProtKB-SubCell"/>
</dbReference>
<keyword evidence="3 12" id="KW-0812">Transmembrane</keyword>
<dbReference type="PANTHER" id="PTHR19957">
    <property type="entry name" value="SYNTAXIN"/>
    <property type="match status" value="1"/>
</dbReference>
<dbReference type="FunFam" id="1.20.58.70:FF:000006">
    <property type="entry name" value="Syntaxin 7"/>
    <property type="match status" value="1"/>
</dbReference>
<evidence type="ECO:0000313" key="15">
    <source>
        <dbReference type="Proteomes" id="UP001295444"/>
    </source>
</evidence>
<dbReference type="Pfam" id="PF14523">
    <property type="entry name" value="Syntaxin_2"/>
    <property type="match status" value="1"/>
</dbReference>
<keyword evidence="7" id="KW-0175">Coiled coil</keyword>
<dbReference type="Gene3D" id="1.20.58.70">
    <property type="match status" value="1"/>
</dbReference>
<dbReference type="AlphaFoldDB" id="A0AAD1RDR1"/>
<accession>A0AAD1RDR1</accession>
<comment type="similarity">
    <text evidence="1">Belongs to the syntaxin family.</text>
</comment>
<dbReference type="EMBL" id="OW240913">
    <property type="protein sequence ID" value="CAH2250163.1"/>
    <property type="molecule type" value="Genomic_DNA"/>
</dbReference>
<evidence type="ECO:0000256" key="6">
    <source>
        <dbReference type="ARBA" id="ARBA00022990"/>
    </source>
</evidence>
<dbReference type="CDD" id="cd15875">
    <property type="entry name" value="SNARE_syntaxin7"/>
    <property type="match status" value="1"/>
</dbReference>
<evidence type="ECO:0000313" key="14">
    <source>
        <dbReference type="EMBL" id="CAH2250163.1"/>
    </source>
</evidence>
<proteinExistence type="inferred from homology"/>
<comment type="subcellular location">
    <subcellularLocation>
        <location evidence="10">Early endosome membrane</location>
        <topology evidence="10">Single-pass type IV membrane protein</topology>
    </subcellularLocation>
</comment>
<keyword evidence="2" id="KW-0597">Phosphoprotein</keyword>
<evidence type="ECO:0000256" key="8">
    <source>
        <dbReference type="ARBA" id="ARBA00023136"/>
    </source>
</evidence>
<reference evidence="14" key="1">
    <citation type="submission" date="2022-03" db="EMBL/GenBank/DDBJ databases">
        <authorList>
            <person name="Alioto T."/>
            <person name="Alioto T."/>
            <person name="Gomez Garrido J."/>
        </authorList>
    </citation>
    <scope>NUCLEOTIDE SEQUENCE</scope>
</reference>
<dbReference type="Proteomes" id="UP001295444">
    <property type="component" value="Chromosome 02"/>
</dbReference>
<organism evidence="14 15">
    <name type="scientific">Pelobates cultripes</name>
    <name type="common">Western spadefoot toad</name>
    <dbReference type="NCBI Taxonomy" id="61616"/>
    <lineage>
        <taxon>Eukaryota</taxon>
        <taxon>Metazoa</taxon>
        <taxon>Chordata</taxon>
        <taxon>Craniata</taxon>
        <taxon>Vertebrata</taxon>
        <taxon>Euteleostomi</taxon>
        <taxon>Amphibia</taxon>
        <taxon>Batrachia</taxon>
        <taxon>Anura</taxon>
        <taxon>Pelobatoidea</taxon>
        <taxon>Pelobatidae</taxon>
        <taxon>Pelobates</taxon>
    </lineage>
</organism>
<evidence type="ECO:0000256" key="1">
    <source>
        <dbReference type="ARBA" id="ARBA00009063"/>
    </source>
</evidence>
<dbReference type="SMART" id="SM00397">
    <property type="entry name" value="t_SNARE"/>
    <property type="match status" value="1"/>
</dbReference>
<dbReference type="GO" id="GO:0008021">
    <property type="term" value="C:synaptic vesicle"/>
    <property type="evidence" value="ECO:0007669"/>
    <property type="project" value="TreeGrafter"/>
</dbReference>
<dbReference type="Pfam" id="PF05739">
    <property type="entry name" value="SNARE"/>
    <property type="match status" value="1"/>
</dbReference>
<evidence type="ECO:0000256" key="7">
    <source>
        <dbReference type="ARBA" id="ARBA00023054"/>
    </source>
</evidence>
<name>A0AAD1RDR1_PELCU</name>
<evidence type="ECO:0000256" key="11">
    <source>
        <dbReference type="ARBA" id="ARBA00040006"/>
    </source>
</evidence>
<dbReference type="InterPro" id="IPR000727">
    <property type="entry name" value="T_SNARE_dom"/>
</dbReference>
<keyword evidence="4" id="KW-0967">Endosome</keyword>
<evidence type="ECO:0000256" key="9">
    <source>
        <dbReference type="ARBA" id="ARBA00037599"/>
    </source>
</evidence>
<keyword evidence="15" id="KW-1185">Reference proteome</keyword>
<evidence type="ECO:0000259" key="13">
    <source>
        <dbReference type="PROSITE" id="PS50192"/>
    </source>
</evidence>
<dbReference type="SMART" id="SM00503">
    <property type="entry name" value="SynN"/>
    <property type="match status" value="1"/>
</dbReference>
<dbReference type="InterPro" id="IPR010989">
    <property type="entry name" value="SNARE"/>
</dbReference>
<evidence type="ECO:0000256" key="12">
    <source>
        <dbReference type="SAM" id="Phobius"/>
    </source>
</evidence>
<protein>
    <recommendedName>
        <fullName evidence="11">Syntaxin-7</fullName>
    </recommendedName>
</protein>
<evidence type="ECO:0000256" key="4">
    <source>
        <dbReference type="ARBA" id="ARBA00022753"/>
    </source>
</evidence>
<sequence>MSYTSGQDAGDLVQIISNNIQKISKNSSEIQRIVNQLGTVLDTAELRNELQQKVQDTNKIAKDTDKYLKKFASLPSDIDQRQRKLQKDRLVNEFSAALTNFQKIQRNAAEREKEFVARVRAGSRISGGLPDDGQKATLVSWESEGQSQTQATMQEEIITDDDLRLIEERESAIHQLEEDIRGINDIFKDLGMMVHEQGDMIDSIEANVESADVHVQQANQQLARAAEYQRKSRRKICIIIVVLAILATVIGLIIWGSLRN</sequence>
<keyword evidence="8 12" id="KW-0472">Membrane</keyword>
<dbReference type="GO" id="GO:0048278">
    <property type="term" value="P:vesicle docking"/>
    <property type="evidence" value="ECO:0007669"/>
    <property type="project" value="TreeGrafter"/>
</dbReference>
<dbReference type="GO" id="GO:0031201">
    <property type="term" value="C:SNARE complex"/>
    <property type="evidence" value="ECO:0007669"/>
    <property type="project" value="TreeGrafter"/>
</dbReference>
<keyword evidence="6" id="KW-0007">Acetylation</keyword>
<dbReference type="PROSITE" id="PS50192">
    <property type="entry name" value="T_SNARE"/>
    <property type="match status" value="1"/>
</dbReference>
<dbReference type="InterPro" id="IPR006011">
    <property type="entry name" value="Syntaxin_N"/>
</dbReference>